<dbReference type="RefSeq" id="WP_034704510.1">
    <property type="nucleotide sequence ID" value="NZ_JPRO01000007.1"/>
</dbReference>
<dbReference type="AlphaFoldDB" id="A0A085ZHF6"/>
<feature type="transmembrane region" description="Helical" evidence="1">
    <location>
        <begin position="65"/>
        <end position="85"/>
    </location>
</feature>
<reference evidence="2 3" key="1">
    <citation type="submission" date="2014-07" db="EMBL/GenBank/DDBJ databases">
        <title>Genome of Chryseobacterium luteum DSM 18605.</title>
        <authorList>
            <person name="Stropko S.J."/>
            <person name="Pipes S.E."/>
            <person name="Newman J.D."/>
        </authorList>
    </citation>
    <scope>NUCLEOTIDE SEQUENCE [LARGE SCALE GENOMIC DNA]</scope>
    <source>
        <strain evidence="2 3">DSM 18605</strain>
    </source>
</reference>
<keyword evidence="1" id="KW-0472">Membrane</keyword>
<accession>A0A085ZHF6</accession>
<evidence type="ECO:0000313" key="3">
    <source>
        <dbReference type="Proteomes" id="UP000028703"/>
    </source>
</evidence>
<sequence>MKNKSQVLLIIGIIALVIGGYLYFQADGDAVNQKNIEIATTATSAEEAAKQISANNRSEVGGNSLALFLLGLGGAITLVSIISMVKKKPA</sequence>
<evidence type="ECO:0000313" key="2">
    <source>
        <dbReference type="EMBL" id="KFF03870.1"/>
    </source>
</evidence>
<name>A0A085ZHF6_9FLAO</name>
<gene>
    <name evidence="2" type="ORF">IX38_10710</name>
</gene>
<organism evidence="2 3">
    <name type="scientific">Chryseobacterium luteum</name>
    <dbReference type="NCBI Taxonomy" id="421531"/>
    <lineage>
        <taxon>Bacteria</taxon>
        <taxon>Pseudomonadati</taxon>
        <taxon>Bacteroidota</taxon>
        <taxon>Flavobacteriia</taxon>
        <taxon>Flavobacteriales</taxon>
        <taxon>Weeksellaceae</taxon>
        <taxon>Chryseobacterium group</taxon>
        <taxon>Chryseobacterium</taxon>
    </lineage>
</organism>
<protein>
    <submittedName>
        <fullName evidence="2">Uncharacterized protein</fullName>
    </submittedName>
</protein>
<dbReference type="Proteomes" id="UP000028703">
    <property type="component" value="Unassembled WGS sequence"/>
</dbReference>
<keyword evidence="3" id="KW-1185">Reference proteome</keyword>
<proteinExistence type="predicted"/>
<comment type="caution">
    <text evidence="2">The sequence shown here is derived from an EMBL/GenBank/DDBJ whole genome shotgun (WGS) entry which is preliminary data.</text>
</comment>
<feature type="transmembrane region" description="Helical" evidence="1">
    <location>
        <begin position="7"/>
        <end position="24"/>
    </location>
</feature>
<dbReference type="EMBL" id="JPRO01000007">
    <property type="protein sequence ID" value="KFF03870.1"/>
    <property type="molecule type" value="Genomic_DNA"/>
</dbReference>
<keyword evidence="1" id="KW-0812">Transmembrane</keyword>
<evidence type="ECO:0000256" key="1">
    <source>
        <dbReference type="SAM" id="Phobius"/>
    </source>
</evidence>
<dbReference type="eggNOG" id="ENOG5031245">
    <property type="taxonomic scope" value="Bacteria"/>
</dbReference>
<keyword evidence="1" id="KW-1133">Transmembrane helix</keyword>